<accession>A0A066WCU6</accession>
<dbReference type="RefSeq" id="XP_013244255.1">
    <property type="nucleotide sequence ID" value="XM_013388801.1"/>
</dbReference>
<dbReference type="Proteomes" id="UP000027361">
    <property type="component" value="Unassembled WGS sequence"/>
</dbReference>
<name>A0A066WCU6_TILAU</name>
<feature type="compositionally biased region" description="Polar residues" evidence="1">
    <location>
        <begin position="341"/>
        <end position="350"/>
    </location>
</feature>
<dbReference type="OrthoDB" id="3365574at2759"/>
<gene>
    <name evidence="2" type="ORF">K437DRAFT_255448</name>
</gene>
<dbReference type="GeneID" id="25264152"/>
<keyword evidence="3" id="KW-1185">Reference proteome</keyword>
<dbReference type="InParanoid" id="A0A066WCU6"/>
<proteinExistence type="predicted"/>
<evidence type="ECO:0000313" key="3">
    <source>
        <dbReference type="Proteomes" id="UP000027361"/>
    </source>
</evidence>
<dbReference type="HOGENOM" id="CLU_769832_0_0_1"/>
<feature type="compositionally biased region" description="Basic residues" evidence="1">
    <location>
        <begin position="351"/>
        <end position="360"/>
    </location>
</feature>
<evidence type="ECO:0000313" key="2">
    <source>
        <dbReference type="EMBL" id="KDN48889.1"/>
    </source>
</evidence>
<feature type="region of interest" description="Disordered" evidence="1">
    <location>
        <begin position="341"/>
        <end position="360"/>
    </location>
</feature>
<sequence length="360" mass="40267">MVPWLLGIQLTHITIPSCRLGAIPSILYPLRLCLISRHLQLKHETFITVMLLSSYRTNFGGRLMTGFQCPKAFSFLRVTYRQAALSPTPRYASRLNAANNESSTSSKPVKVKPVQRAAFPPATFIGNKFSIGSFRSSLLSFVLHRVPRQPSHYKPPFLPDLITRSAFKDKWLDPLRFAEARYGTQLFGPTQLDEVSLPEGLVPSASSEYDNIRFGVPVSLLTDANARSALLAAQEAALREAEQRVLRVLVVAGKKRVHKAAVVRNQCRTRTIFALEHVLAGRRVGQFEIQPNTSLRSAISQWAKDGHVLTVHLTLQCATAPMDELIKVILTGVERLCTRNAQRSTMQRGSRQTRKKTIRS</sequence>
<dbReference type="EMBL" id="JMSN01000023">
    <property type="protein sequence ID" value="KDN48889.1"/>
    <property type="molecule type" value="Genomic_DNA"/>
</dbReference>
<dbReference type="AlphaFoldDB" id="A0A066WCU6"/>
<evidence type="ECO:0000256" key="1">
    <source>
        <dbReference type="SAM" id="MobiDB-lite"/>
    </source>
</evidence>
<organism evidence="2 3">
    <name type="scientific">Tilletiaria anomala (strain ATCC 24038 / CBS 436.72 / UBC 951)</name>
    <dbReference type="NCBI Taxonomy" id="1037660"/>
    <lineage>
        <taxon>Eukaryota</taxon>
        <taxon>Fungi</taxon>
        <taxon>Dikarya</taxon>
        <taxon>Basidiomycota</taxon>
        <taxon>Ustilaginomycotina</taxon>
        <taxon>Exobasidiomycetes</taxon>
        <taxon>Georgefischeriales</taxon>
        <taxon>Tilletiariaceae</taxon>
        <taxon>Tilletiaria</taxon>
    </lineage>
</organism>
<reference evidence="2 3" key="1">
    <citation type="submission" date="2014-05" db="EMBL/GenBank/DDBJ databases">
        <title>Draft genome sequence of a rare smut relative, Tilletiaria anomala UBC 951.</title>
        <authorList>
            <consortium name="DOE Joint Genome Institute"/>
            <person name="Toome M."/>
            <person name="Kuo A."/>
            <person name="Henrissat B."/>
            <person name="Lipzen A."/>
            <person name="Tritt A."/>
            <person name="Yoshinaga Y."/>
            <person name="Zane M."/>
            <person name="Barry K."/>
            <person name="Grigoriev I.V."/>
            <person name="Spatafora J.W."/>
            <person name="Aimea M.C."/>
        </authorList>
    </citation>
    <scope>NUCLEOTIDE SEQUENCE [LARGE SCALE GENOMIC DNA]</scope>
    <source>
        <strain evidence="2 3">UBC 951</strain>
    </source>
</reference>
<comment type="caution">
    <text evidence="2">The sequence shown here is derived from an EMBL/GenBank/DDBJ whole genome shotgun (WGS) entry which is preliminary data.</text>
</comment>
<protein>
    <submittedName>
        <fullName evidence="2">Uncharacterized protein</fullName>
    </submittedName>
</protein>